<protein>
    <submittedName>
        <fullName evidence="4">Uncharacterized protein</fullName>
    </submittedName>
</protein>
<dbReference type="AlphaFoldDB" id="A0AAV9ZYR3"/>
<dbReference type="EMBL" id="JAWWNJ010000172">
    <property type="protein sequence ID" value="KAK6977144.1"/>
    <property type="molecule type" value="Genomic_DNA"/>
</dbReference>
<feature type="compositionally biased region" description="Basic and acidic residues" evidence="1">
    <location>
        <begin position="40"/>
        <end position="51"/>
    </location>
</feature>
<dbReference type="EMBL" id="JAWWNJ010000181">
    <property type="protein sequence ID" value="KAK6974706.1"/>
    <property type="molecule type" value="Genomic_DNA"/>
</dbReference>
<dbReference type="EMBL" id="JAWWNJ010000098">
    <property type="protein sequence ID" value="KAK6996298.1"/>
    <property type="molecule type" value="Genomic_DNA"/>
</dbReference>
<accession>A0AAV9ZYR3</accession>
<evidence type="ECO:0000256" key="1">
    <source>
        <dbReference type="SAM" id="MobiDB-lite"/>
    </source>
</evidence>
<dbReference type="EMBL" id="JAWWNJ010000054">
    <property type="protein sequence ID" value="KAK7015339.1"/>
    <property type="molecule type" value="Genomic_DNA"/>
</dbReference>
<feature type="compositionally biased region" description="Low complexity" evidence="1">
    <location>
        <begin position="74"/>
        <end position="86"/>
    </location>
</feature>
<organism evidence="4 7">
    <name type="scientific">Favolaschia claudopus</name>
    <dbReference type="NCBI Taxonomy" id="2862362"/>
    <lineage>
        <taxon>Eukaryota</taxon>
        <taxon>Fungi</taxon>
        <taxon>Dikarya</taxon>
        <taxon>Basidiomycota</taxon>
        <taxon>Agaricomycotina</taxon>
        <taxon>Agaricomycetes</taxon>
        <taxon>Agaricomycetidae</taxon>
        <taxon>Agaricales</taxon>
        <taxon>Marasmiineae</taxon>
        <taxon>Mycenaceae</taxon>
        <taxon>Favolaschia</taxon>
    </lineage>
</organism>
<gene>
    <name evidence="6" type="ORF">R3P38DRAFT_3204560</name>
    <name evidence="5" type="ORF">R3P38DRAFT_3217927</name>
    <name evidence="4" type="ORF">R3P38DRAFT_3222461</name>
    <name evidence="3" type="ORF">R3P38DRAFT_3237770</name>
    <name evidence="2" type="ORF">R3P38DRAFT_3239139</name>
</gene>
<evidence type="ECO:0000313" key="5">
    <source>
        <dbReference type="EMBL" id="KAK7000780.1"/>
    </source>
</evidence>
<keyword evidence="7" id="KW-1185">Reference proteome</keyword>
<proteinExistence type="predicted"/>
<dbReference type="Proteomes" id="UP001362999">
    <property type="component" value="Unassembled WGS sequence"/>
</dbReference>
<name>A0AAV9ZYR3_9AGAR</name>
<evidence type="ECO:0000313" key="2">
    <source>
        <dbReference type="EMBL" id="KAK6974706.1"/>
    </source>
</evidence>
<evidence type="ECO:0000313" key="6">
    <source>
        <dbReference type="EMBL" id="KAK7015339.1"/>
    </source>
</evidence>
<comment type="caution">
    <text evidence="4">The sequence shown here is derived from an EMBL/GenBank/DDBJ whole genome shotgun (WGS) entry which is preliminary data.</text>
</comment>
<evidence type="ECO:0000313" key="4">
    <source>
        <dbReference type="EMBL" id="KAK6996298.1"/>
    </source>
</evidence>
<reference evidence="4 7" key="1">
    <citation type="journal article" date="2024" name="J Genomics">
        <title>Draft genome sequencing and assembly of Favolaschia claudopus CIRM-BRFM 2984 isolated from oak limbs.</title>
        <authorList>
            <person name="Navarro D."/>
            <person name="Drula E."/>
            <person name="Chaduli D."/>
            <person name="Cazenave R."/>
            <person name="Ahrendt S."/>
            <person name="Wang J."/>
            <person name="Lipzen A."/>
            <person name="Daum C."/>
            <person name="Barry K."/>
            <person name="Grigoriev I.V."/>
            <person name="Favel A."/>
            <person name="Rosso M.N."/>
            <person name="Martin F."/>
        </authorList>
    </citation>
    <scope>NUCLEOTIDE SEQUENCE [LARGE SCALE GENOMIC DNA]</scope>
    <source>
        <strain evidence="4 7">CIRM-BRFM 2984</strain>
    </source>
</reference>
<feature type="region of interest" description="Disordered" evidence="1">
    <location>
        <begin position="23"/>
        <end position="110"/>
    </location>
</feature>
<sequence>MVCNPLGGFQSTVIRDYGAYDLTTARQPVESPTLRGSAHWIHEISYRQSNEHDDDTPPAQPHAPEAGPSRAGLSQTQSSQSQSRSSNVRRGLRGGSTSTPSTRSRGRKRH</sequence>
<dbReference type="EMBL" id="JAWWNJ010000086">
    <property type="protein sequence ID" value="KAK7000780.1"/>
    <property type="molecule type" value="Genomic_DNA"/>
</dbReference>
<evidence type="ECO:0000313" key="3">
    <source>
        <dbReference type="EMBL" id="KAK6977144.1"/>
    </source>
</evidence>
<evidence type="ECO:0000313" key="7">
    <source>
        <dbReference type="Proteomes" id="UP001362999"/>
    </source>
</evidence>